<dbReference type="InterPro" id="IPR025536">
    <property type="entry name" value="DUF4422"/>
</dbReference>
<dbReference type="AlphaFoldDB" id="A0A1I2RXD8"/>
<protein>
    <recommendedName>
        <fullName evidence="1">DUF4422 domain-containing protein</fullName>
    </recommendedName>
</protein>
<proteinExistence type="predicted"/>
<evidence type="ECO:0000313" key="3">
    <source>
        <dbReference type="Proteomes" id="UP000182635"/>
    </source>
</evidence>
<evidence type="ECO:0000259" key="1">
    <source>
        <dbReference type="Pfam" id="PF14393"/>
    </source>
</evidence>
<gene>
    <name evidence="2" type="ORF">SAMN02910432_01394</name>
</gene>
<evidence type="ECO:0000313" key="2">
    <source>
        <dbReference type="EMBL" id="SFG44149.1"/>
    </source>
</evidence>
<reference evidence="3" key="1">
    <citation type="submission" date="2016-10" db="EMBL/GenBank/DDBJ databases">
        <authorList>
            <person name="Varghese N."/>
            <person name="Submissions S."/>
        </authorList>
    </citation>
    <scope>NUCLEOTIDE SEQUENCE [LARGE SCALE GENOMIC DNA]</scope>
    <source>
        <strain evidence="3">DSM 20403</strain>
    </source>
</reference>
<dbReference type="OrthoDB" id="9798746at2"/>
<sequence>MSYEIYVVSHKKTRMPDGDIYLPVQVGPAEENFQGFVRDNTGDNIASKNPNYCELTVQYWAWKNRNVDVKGIVHYRRLFSNGKKMLFASPEKKFQNVLDEKKLGEIMKNHDVILPKKRNYFIETLWSHYIHSHKTEGLVALRDVIAEKYPDYLEKFDEVTSRTKAHMFNMIIAKSPIFDEYSKWLFEVLGEVEKRVDISDYSSYEARIYGFLSELLMDVWIEKNNINYYELPVMFMEKQDIIKKLGIFIGRKLGLVTEV</sequence>
<name>A0A1I2RXD8_9LACO</name>
<accession>A0A1I2RXD8</accession>
<dbReference type="Pfam" id="PF14393">
    <property type="entry name" value="DUF4422"/>
    <property type="match status" value="1"/>
</dbReference>
<organism evidence="2 3">
    <name type="scientific">Ligilactobacillus ruminis DSM 20403 = NBRC 102161</name>
    <dbReference type="NCBI Taxonomy" id="1423798"/>
    <lineage>
        <taxon>Bacteria</taxon>
        <taxon>Bacillati</taxon>
        <taxon>Bacillota</taxon>
        <taxon>Bacilli</taxon>
        <taxon>Lactobacillales</taxon>
        <taxon>Lactobacillaceae</taxon>
        <taxon>Ligilactobacillus</taxon>
    </lineage>
</organism>
<feature type="domain" description="DUF4422" evidence="1">
    <location>
        <begin position="5"/>
        <end position="224"/>
    </location>
</feature>
<dbReference type="Proteomes" id="UP000182635">
    <property type="component" value="Unassembled WGS sequence"/>
</dbReference>
<dbReference type="EMBL" id="FOPI01000021">
    <property type="protein sequence ID" value="SFG44149.1"/>
    <property type="molecule type" value="Genomic_DNA"/>
</dbReference>
<dbReference type="RefSeq" id="WP_074786527.1">
    <property type="nucleotide sequence ID" value="NZ_AYYL01000016.1"/>
</dbReference>